<sequence>MITIYYKDAFQIERHQEFDNLEAARLAFAGCLTLPDYYPVTQILRDGIPLDFQGRIGDLYQYLQSID</sequence>
<accession>A0A4Q8L1V0</accession>
<reference evidence="1 2" key="1">
    <citation type="submission" date="2019-02" db="EMBL/GenBank/DDBJ databases">
        <title>First genome of the species Streptococcus parasuis.</title>
        <authorList>
            <person name="Stevens M.J.A."/>
            <person name="Stephan R."/>
        </authorList>
    </citation>
    <scope>NUCLEOTIDE SEQUENCE [LARGE SCALE GENOMIC DNA]</scope>
    <source>
        <strain evidence="1 2">4253</strain>
    </source>
</reference>
<dbReference type="EMBL" id="SHGT01000019">
    <property type="protein sequence ID" value="TAA13583.1"/>
    <property type="molecule type" value="Genomic_DNA"/>
</dbReference>
<gene>
    <name evidence="1" type="ORF">EXW74_04450</name>
</gene>
<evidence type="ECO:0000313" key="2">
    <source>
        <dbReference type="Proteomes" id="UP000291525"/>
    </source>
</evidence>
<organism evidence="1 2">
    <name type="scientific">Streptococcus parasuis</name>
    <dbReference type="NCBI Taxonomy" id="1501662"/>
    <lineage>
        <taxon>Bacteria</taxon>
        <taxon>Bacillati</taxon>
        <taxon>Bacillota</taxon>
        <taxon>Bacilli</taxon>
        <taxon>Lactobacillales</taxon>
        <taxon>Streptococcaceae</taxon>
        <taxon>Streptococcus</taxon>
    </lineage>
</organism>
<dbReference type="RefSeq" id="WP_130554878.1">
    <property type="nucleotide sequence ID" value="NZ_CP073632.1"/>
</dbReference>
<protein>
    <submittedName>
        <fullName evidence="1">DUF4649 family protein</fullName>
    </submittedName>
</protein>
<dbReference type="OrthoDB" id="2224402at2"/>
<dbReference type="Pfam" id="PF15507">
    <property type="entry name" value="DUF4649"/>
    <property type="match status" value="1"/>
</dbReference>
<dbReference type="AlphaFoldDB" id="A0A4Q8L1V0"/>
<evidence type="ECO:0000313" key="1">
    <source>
        <dbReference type="EMBL" id="TAA13583.1"/>
    </source>
</evidence>
<dbReference type="Gene3D" id="3.30.1490.390">
    <property type="match status" value="1"/>
</dbReference>
<dbReference type="Proteomes" id="UP000291525">
    <property type="component" value="Unassembled WGS sequence"/>
</dbReference>
<name>A0A4Q8L1V0_9STRE</name>
<comment type="caution">
    <text evidence="1">The sequence shown here is derived from an EMBL/GenBank/DDBJ whole genome shotgun (WGS) entry which is preliminary data.</text>
</comment>
<dbReference type="InterPro" id="IPR027879">
    <property type="entry name" value="DUF4649"/>
</dbReference>
<proteinExistence type="predicted"/>